<protein>
    <submittedName>
        <fullName evidence="1">Uncharacterized protein</fullName>
    </submittedName>
</protein>
<proteinExistence type="predicted"/>
<name>A0BY68_PARTE</name>
<dbReference type="InParanoid" id="A0BY68"/>
<accession>A0BY68</accession>
<reference evidence="1 2" key="1">
    <citation type="journal article" date="2006" name="Nature">
        <title>Global trends of whole-genome duplications revealed by the ciliate Paramecium tetraurelia.</title>
        <authorList>
            <consortium name="Genoscope"/>
            <person name="Aury J.-M."/>
            <person name="Jaillon O."/>
            <person name="Duret L."/>
            <person name="Noel B."/>
            <person name="Jubin C."/>
            <person name="Porcel B.M."/>
            <person name="Segurens B."/>
            <person name="Daubin V."/>
            <person name="Anthouard V."/>
            <person name="Aiach N."/>
            <person name="Arnaiz O."/>
            <person name="Billaut A."/>
            <person name="Beisson J."/>
            <person name="Blanc I."/>
            <person name="Bouhouche K."/>
            <person name="Camara F."/>
            <person name="Duharcourt S."/>
            <person name="Guigo R."/>
            <person name="Gogendeau D."/>
            <person name="Katinka M."/>
            <person name="Keller A.-M."/>
            <person name="Kissmehl R."/>
            <person name="Klotz C."/>
            <person name="Koll F."/>
            <person name="Le Moue A."/>
            <person name="Lepere C."/>
            <person name="Malinsky S."/>
            <person name="Nowacki M."/>
            <person name="Nowak J.K."/>
            <person name="Plattner H."/>
            <person name="Poulain J."/>
            <person name="Ruiz F."/>
            <person name="Serrano V."/>
            <person name="Zagulski M."/>
            <person name="Dessen P."/>
            <person name="Betermier M."/>
            <person name="Weissenbach J."/>
            <person name="Scarpelli C."/>
            <person name="Schachter V."/>
            <person name="Sperling L."/>
            <person name="Meyer E."/>
            <person name="Cohen J."/>
            <person name="Wincker P."/>
        </authorList>
    </citation>
    <scope>NUCLEOTIDE SEQUENCE [LARGE SCALE GENOMIC DNA]</scope>
    <source>
        <strain evidence="1 2">Stock d4-2</strain>
    </source>
</reference>
<dbReference type="AlphaFoldDB" id="A0BY68"/>
<evidence type="ECO:0000313" key="1">
    <source>
        <dbReference type="EMBL" id="CAK63485.1"/>
    </source>
</evidence>
<dbReference type="KEGG" id="ptm:GSPATT00033338001"/>
<dbReference type="Proteomes" id="UP000000600">
    <property type="component" value="Unassembled WGS sequence"/>
</dbReference>
<dbReference type="HOGENOM" id="CLU_3091443_0_0_1"/>
<sequence>MNTNQEMHLNLINSGLSKEKKSSQQIKMQDKMTFFKRQRCPLTGFPRQSQGW</sequence>
<dbReference type="EMBL" id="CT868026">
    <property type="protein sequence ID" value="CAK63485.1"/>
    <property type="molecule type" value="Genomic_DNA"/>
</dbReference>
<dbReference type="RefSeq" id="XP_001430883.1">
    <property type="nucleotide sequence ID" value="XM_001430846.1"/>
</dbReference>
<keyword evidence="2" id="KW-1185">Reference proteome</keyword>
<gene>
    <name evidence="1" type="ORF">GSPATT00033338001</name>
</gene>
<organism evidence="1 2">
    <name type="scientific">Paramecium tetraurelia</name>
    <dbReference type="NCBI Taxonomy" id="5888"/>
    <lineage>
        <taxon>Eukaryota</taxon>
        <taxon>Sar</taxon>
        <taxon>Alveolata</taxon>
        <taxon>Ciliophora</taxon>
        <taxon>Intramacronucleata</taxon>
        <taxon>Oligohymenophorea</taxon>
        <taxon>Peniculida</taxon>
        <taxon>Parameciidae</taxon>
        <taxon>Paramecium</taxon>
    </lineage>
</organism>
<evidence type="ECO:0000313" key="2">
    <source>
        <dbReference type="Proteomes" id="UP000000600"/>
    </source>
</evidence>
<dbReference type="GeneID" id="5016667"/>